<evidence type="ECO:0000259" key="10">
    <source>
        <dbReference type="PROSITE" id="PS51779"/>
    </source>
</evidence>
<dbReference type="Pfam" id="PF08478">
    <property type="entry name" value="POTRA_1"/>
    <property type="match status" value="1"/>
</dbReference>
<organism evidence="11 12">
    <name type="scientific">Streptococcus danieliae</name>
    <dbReference type="NCBI Taxonomy" id="747656"/>
    <lineage>
        <taxon>Bacteria</taxon>
        <taxon>Bacillati</taxon>
        <taxon>Bacillota</taxon>
        <taxon>Bacilli</taxon>
        <taxon>Lactobacillales</taxon>
        <taxon>Streptococcaceae</taxon>
        <taxon>Streptococcus</taxon>
    </lineage>
</organism>
<evidence type="ECO:0000256" key="5">
    <source>
        <dbReference type="ARBA" id="ARBA00022989"/>
    </source>
</evidence>
<keyword evidence="6 8" id="KW-0472">Membrane</keyword>
<feature type="compositionally biased region" description="Basic residues" evidence="9">
    <location>
        <begin position="100"/>
        <end position="112"/>
    </location>
</feature>
<keyword evidence="4 8" id="KW-0812">Transmembrane</keyword>
<dbReference type="InterPro" id="IPR050487">
    <property type="entry name" value="FtsQ_DivIB"/>
</dbReference>
<evidence type="ECO:0000313" key="11">
    <source>
        <dbReference type="EMBL" id="MVX58559.1"/>
    </source>
</evidence>
<evidence type="ECO:0000256" key="6">
    <source>
        <dbReference type="ARBA" id="ARBA00023136"/>
    </source>
</evidence>
<feature type="region of interest" description="Disordered" evidence="9">
    <location>
        <begin position="86"/>
        <end position="121"/>
    </location>
</feature>
<dbReference type="Gene3D" id="3.10.20.310">
    <property type="entry name" value="membrane protein fhac"/>
    <property type="match status" value="1"/>
</dbReference>
<dbReference type="RefSeq" id="WP_160332380.1">
    <property type="nucleotide sequence ID" value="NZ_WSRS01000014.1"/>
</dbReference>
<keyword evidence="2 8" id="KW-1003">Cell membrane</keyword>
<dbReference type="OrthoDB" id="1819027at2"/>
<proteinExistence type="inferred from homology"/>
<evidence type="ECO:0000256" key="3">
    <source>
        <dbReference type="ARBA" id="ARBA00022618"/>
    </source>
</evidence>
<dbReference type="Proteomes" id="UP000461595">
    <property type="component" value="Unassembled WGS sequence"/>
</dbReference>
<evidence type="ECO:0000256" key="8">
    <source>
        <dbReference type="HAMAP-Rule" id="MF_00912"/>
    </source>
</evidence>
<dbReference type="AlphaFoldDB" id="A0A7X3G7H8"/>
<protein>
    <recommendedName>
        <fullName evidence="8">Cell division protein DivIB</fullName>
    </recommendedName>
</protein>
<dbReference type="GO" id="GO:0005886">
    <property type="term" value="C:plasma membrane"/>
    <property type="evidence" value="ECO:0007669"/>
    <property type="project" value="UniProtKB-SubCell"/>
</dbReference>
<comment type="similarity">
    <text evidence="8">Belongs to the FtsQ/DivIB family. DivIB subfamily.</text>
</comment>
<feature type="region of interest" description="Disordered" evidence="9">
    <location>
        <begin position="1"/>
        <end position="37"/>
    </location>
</feature>
<dbReference type="HAMAP" id="MF_00912">
    <property type="entry name" value="DivIB"/>
    <property type="match status" value="1"/>
</dbReference>
<dbReference type="InterPro" id="IPR026580">
    <property type="entry name" value="DivIB"/>
</dbReference>
<evidence type="ECO:0000256" key="4">
    <source>
        <dbReference type="ARBA" id="ARBA00022692"/>
    </source>
</evidence>
<feature type="compositionally biased region" description="Polar residues" evidence="9">
    <location>
        <begin position="360"/>
        <end position="379"/>
    </location>
</feature>
<reference evidence="11 12" key="1">
    <citation type="submission" date="2019-12" db="EMBL/GenBank/DDBJ databases">
        <title>Microbes associate with the intestines of laboratory mice.</title>
        <authorList>
            <person name="Navarre W."/>
            <person name="Wong E."/>
        </authorList>
    </citation>
    <scope>NUCLEOTIDE SEQUENCE [LARGE SCALE GENOMIC DNA]</scope>
    <source>
        <strain evidence="11 12">NM51_B2-22</strain>
    </source>
</reference>
<name>A0A7X3G7H8_9STRE</name>
<keyword evidence="3 8" id="KW-0132">Cell division</keyword>
<comment type="caution">
    <text evidence="11">The sequence shown here is derived from an EMBL/GenBank/DDBJ whole genome shotgun (WGS) entry which is preliminary data.</text>
</comment>
<dbReference type="Gene3D" id="3.40.50.10960">
    <property type="match status" value="1"/>
</dbReference>
<dbReference type="PANTHER" id="PTHR37820">
    <property type="entry name" value="CELL DIVISION PROTEIN DIVIB"/>
    <property type="match status" value="1"/>
</dbReference>
<feature type="region of interest" description="Disordered" evidence="9">
    <location>
        <begin position="359"/>
        <end position="379"/>
    </location>
</feature>
<feature type="domain" description="POTRA" evidence="10">
    <location>
        <begin position="153"/>
        <end position="224"/>
    </location>
</feature>
<dbReference type="GO" id="GO:0032153">
    <property type="term" value="C:cell division site"/>
    <property type="evidence" value="ECO:0007669"/>
    <property type="project" value="UniProtKB-UniRule"/>
</dbReference>
<dbReference type="GO" id="GO:0043093">
    <property type="term" value="P:FtsZ-dependent cytokinesis"/>
    <property type="evidence" value="ECO:0007669"/>
    <property type="project" value="UniProtKB-UniRule"/>
</dbReference>
<evidence type="ECO:0000256" key="7">
    <source>
        <dbReference type="ARBA" id="ARBA00023306"/>
    </source>
</evidence>
<evidence type="ECO:0000256" key="1">
    <source>
        <dbReference type="ARBA" id="ARBA00004370"/>
    </source>
</evidence>
<dbReference type="InterPro" id="IPR013685">
    <property type="entry name" value="POTRA_FtsQ_type"/>
</dbReference>
<feature type="transmembrane region" description="Helical" evidence="8">
    <location>
        <begin position="128"/>
        <end position="149"/>
    </location>
</feature>
<evidence type="ECO:0000256" key="9">
    <source>
        <dbReference type="SAM" id="MobiDB-lite"/>
    </source>
</evidence>
<comment type="function">
    <text evidence="8">Cell division protein that may be involved in stabilizing or promoting the assembly of the division complex.</text>
</comment>
<gene>
    <name evidence="8" type="primary">divIB</name>
    <name evidence="11" type="ORF">E5983_02695</name>
</gene>
<keyword evidence="5 8" id="KW-1133">Transmembrane helix</keyword>
<feature type="compositionally biased region" description="Basic and acidic residues" evidence="9">
    <location>
        <begin position="86"/>
        <end position="98"/>
    </location>
</feature>
<comment type="subcellular location">
    <subcellularLocation>
        <location evidence="8">Cell membrane</location>
        <topology evidence="8">Single-pass type II membrane protein</topology>
    </subcellularLocation>
    <subcellularLocation>
        <location evidence="1">Membrane</location>
    </subcellularLocation>
    <text evidence="8">Localizes to the division septum.</text>
</comment>
<dbReference type="PANTHER" id="PTHR37820:SF1">
    <property type="entry name" value="CELL DIVISION PROTEIN FTSQ"/>
    <property type="match status" value="1"/>
</dbReference>
<sequence length="379" mass="43512">MSDEDKKEAKHREEWERRSREYQTSQEAERIRQEHERQRNIVKRLGRIVDPDAQEILEEEQKVQSIARQQLEESIEAVQAELPDKQAARIQKRQEQQAKRQVKQAKRQAKKIQRQERRDSGKKARRHLIRLFPVFCFFTVLTIASAYFISPYGKLKEFTVSGNEHQTNEAIVAATKVDVRDYTLTVLQNRKAYEKRIQKASPWIRQVSIGYQFPTAFPIQVEEYAIVAYQTDKEKVFPILANGKLVQEDLAMSDLPSSAVRVQLKDEKLYPVLSEQLLQVDAEIRDNIQEMKSTATKASTDLVTISMRDGNQVLIPLSELSRKLIYYPSIAKDIKEPSLIDMEAGAFAYPLSVDGKLEEANSSGTGTNQSQITASVTQN</sequence>
<keyword evidence="7 8" id="KW-0131">Cell cycle</keyword>
<accession>A0A7X3G7H8</accession>
<dbReference type="InterPro" id="IPR034746">
    <property type="entry name" value="POTRA"/>
</dbReference>
<evidence type="ECO:0000256" key="2">
    <source>
        <dbReference type="ARBA" id="ARBA00022475"/>
    </source>
</evidence>
<dbReference type="PROSITE" id="PS51779">
    <property type="entry name" value="POTRA"/>
    <property type="match status" value="1"/>
</dbReference>
<evidence type="ECO:0000313" key="12">
    <source>
        <dbReference type="Proteomes" id="UP000461595"/>
    </source>
</evidence>
<dbReference type="EMBL" id="WSRS01000014">
    <property type="protein sequence ID" value="MVX58559.1"/>
    <property type="molecule type" value="Genomic_DNA"/>
</dbReference>